<dbReference type="AlphaFoldDB" id="A0A1E8F0L2"/>
<dbReference type="PANTHER" id="PTHR43309:SF5">
    <property type="entry name" value="5-OXOPROLINASE SUBUNIT C"/>
    <property type="match status" value="1"/>
</dbReference>
<proteinExistence type="predicted"/>
<keyword evidence="3" id="KW-0067">ATP-binding</keyword>
<keyword evidence="1" id="KW-0547">Nucleotide-binding</keyword>
<evidence type="ECO:0000256" key="3">
    <source>
        <dbReference type="ARBA" id="ARBA00022840"/>
    </source>
</evidence>
<dbReference type="PATRIC" id="fig|1121290.3.peg.553"/>
<evidence type="ECO:0000313" key="5">
    <source>
        <dbReference type="EMBL" id="OFI06958.1"/>
    </source>
</evidence>
<sequence length="345" mass="38227">MADLKIINAGLFTTIQDKGRIGYQQFGMSTAGAMDEFSLKVGNILLGNDEYEGALEITMVGPQIEFNTSTVIVITGANISPKLNNNSIPMWHSIKVKKGDVLSFGGAKSGCRSYICFAGGIDVPKVLGSKSTYVKAAIGGFKGRALKSGDEINLVKINKSLDHIANRTIPENFIPKYFKNHEIRLILGPQHESFSKEEIEKFLNSEYEISNQADRMGYRLSGPEIKHIKGADIISDGIALGSVQIPGHGMPIIMMADRQTTGGYTKIATIISTDIPVLGQAKPGDKIKFKNITIEEAHEVLRNYNNLFKNIKKSIYKKFLNIADENLFSDHNNDYYDVYYEKVFK</sequence>
<dbReference type="EMBL" id="LZFO01000006">
    <property type="protein sequence ID" value="OFI06958.1"/>
    <property type="molecule type" value="Genomic_DNA"/>
</dbReference>
<dbReference type="STRING" id="1121290.CLAOCE_05440"/>
<accession>A0A1E8F0L2</accession>
<protein>
    <submittedName>
        <fullName evidence="5">KipI antagonist</fullName>
    </submittedName>
</protein>
<dbReference type="SMART" id="SM00797">
    <property type="entry name" value="AHS2"/>
    <property type="match status" value="1"/>
</dbReference>
<comment type="caution">
    <text evidence="5">The sequence shown here is derived from an EMBL/GenBank/DDBJ whole genome shotgun (WGS) entry which is preliminary data.</text>
</comment>
<evidence type="ECO:0000259" key="4">
    <source>
        <dbReference type="SMART" id="SM00797"/>
    </source>
</evidence>
<dbReference type="GO" id="GO:0016787">
    <property type="term" value="F:hydrolase activity"/>
    <property type="evidence" value="ECO:0007669"/>
    <property type="project" value="UniProtKB-KW"/>
</dbReference>
<evidence type="ECO:0000313" key="6">
    <source>
        <dbReference type="Proteomes" id="UP000175744"/>
    </source>
</evidence>
<dbReference type="PANTHER" id="PTHR43309">
    <property type="entry name" value="5-OXOPROLINASE SUBUNIT C"/>
    <property type="match status" value="1"/>
</dbReference>
<gene>
    <name evidence="5" type="primary">kipA</name>
    <name evidence="5" type="ORF">CLOACE_05440</name>
</gene>
<dbReference type="RefSeq" id="WP_070109510.1">
    <property type="nucleotide sequence ID" value="NZ_LZFO01000006.1"/>
</dbReference>
<keyword evidence="2" id="KW-0378">Hydrolase</keyword>
<organism evidence="5 6">
    <name type="scientific">Clostridium acetireducens DSM 10703</name>
    <dbReference type="NCBI Taxonomy" id="1121290"/>
    <lineage>
        <taxon>Bacteria</taxon>
        <taxon>Bacillati</taxon>
        <taxon>Bacillota</taxon>
        <taxon>Clostridia</taxon>
        <taxon>Eubacteriales</taxon>
        <taxon>Clostridiaceae</taxon>
        <taxon>Clostridium</taxon>
    </lineage>
</organism>
<dbReference type="Pfam" id="PF02626">
    <property type="entry name" value="CT_A_B"/>
    <property type="match status" value="1"/>
</dbReference>
<reference evidence="5 6" key="1">
    <citation type="submission" date="2016-06" db="EMBL/GenBank/DDBJ databases">
        <title>Genome sequence of Clostridium acetireducens DSM 10703.</title>
        <authorList>
            <person name="Poehlein A."/>
            <person name="Fluechter S."/>
            <person name="Duerre P."/>
            <person name="Daniel R."/>
        </authorList>
    </citation>
    <scope>NUCLEOTIDE SEQUENCE [LARGE SCALE GENOMIC DNA]</scope>
    <source>
        <strain evidence="5 6">DSM 10703</strain>
    </source>
</reference>
<dbReference type="InterPro" id="IPR003778">
    <property type="entry name" value="CT_A_B"/>
</dbReference>
<dbReference type="GO" id="GO:0005524">
    <property type="term" value="F:ATP binding"/>
    <property type="evidence" value="ECO:0007669"/>
    <property type="project" value="UniProtKB-KW"/>
</dbReference>
<name>A0A1E8F0L2_9CLOT</name>
<dbReference type="Proteomes" id="UP000175744">
    <property type="component" value="Unassembled WGS sequence"/>
</dbReference>
<dbReference type="OrthoDB" id="9782422at2"/>
<evidence type="ECO:0000256" key="1">
    <source>
        <dbReference type="ARBA" id="ARBA00022741"/>
    </source>
</evidence>
<dbReference type="SUPFAM" id="SSF50891">
    <property type="entry name" value="Cyclophilin-like"/>
    <property type="match status" value="1"/>
</dbReference>
<dbReference type="NCBIfam" id="TIGR00724">
    <property type="entry name" value="urea_amlyse_rel"/>
    <property type="match status" value="1"/>
</dbReference>
<feature type="domain" description="Carboxyltransferase" evidence="4">
    <location>
        <begin position="25"/>
        <end position="307"/>
    </location>
</feature>
<dbReference type="Gene3D" id="2.40.100.10">
    <property type="entry name" value="Cyclophilin-like"/>
    <property type="match status" value="1"/>
</dbReference>
<evidence type="ECO:0000256" key="2">
    <source>
        <dbReference type="ARBA" id="ARBA00022801"/>
    </source>
</evidence>
<dbReference type="InterPro" id="IPR052708">
    <property type="entry name" value="PxpC"/>
</dbReference>
<dbReference type="InterPro" id="IPR029000">
    <property type="entry name" value="Cyclophilin-like_dom_sf"/>
</dbReference>
<keyword evidence="6" id="KW-1185">Reference proteome</keyword>